<dbReference type="CDD" id="cd04466">
    <property type="entry name" value="S1_YloQ_GTPase"/>
    <property type="match status" value="1"/>
</dbReference>
<evidence type="ECO:0000256" key="5">
    <source>
        <dbReference type="ARBA" id="ARBA00022741"/>
    </source>
</evidence>
<dbReference type="PROSITE" id="PS51721">
    <property type="entry name" value="G_CP"/>
    <property type="match status" value="1"/>
</dbReference>
<comment type="cofactor">
    <cofactor evidence="10">
        <name>Zn(2+)</name>
        <dbReference type="ChEBI" id="CHEBI:29105"/>
    </cofactor>
    <text evidence="10">Binds 1 zinc ion per subunit.</text>
</comment>
<feature type="binding site" evidence="10">
    <location>
        <begin position="192"/>
        <end position="200"/>
    </location>
    <ligand>
        <name>GTP</name>
        <dbReference type="ChEBI" id="CHEBI:37565"/>
    </ligand>
</feature>
<feature type="binding site" evidence="10">
    <location>
        <position position="274"/>
    </location>
    <ligand>
        <name>Zn(2+)</name>
        <dbReference type="ChEBI" id="CHEBI:29105"/>
    </ligand>
</feature>
<organism evidence="13 14">
    <name type="scientific">Flexibacter flexilis DSM 6793</name>
    <dbReference type="NCBI Taxonomy" id="927664"/>
    <lineage>
        <taxon>Bacteria</taxon>
        <taxon>Pseudomonadati</taxon>
        <taxon>Bacteroidota</taxon>
        <taxon>Cytophagia</taxon>
        <taxon>Cytophagales</taxon>
        <taxon>Flexibacteraceae</taxon>
        <taxon>Flexibacter</taxon>
    </lineage>
</organism>
<dbReference type="InterPro" id="IPR004881">
    <property type="entry name" value="Ribosome_biogen_GTPase_RsgA"/>
</dbReference>
<dbReference type="PROSITE" id="PS50936">
    <property type="entry name" value="ENGC_GTPASE"/>
    <property type="match status" value="1"/>
</dbReference>
<feature type="domain" description="EngC GTPase" evidence="11">
    <location>
        <begin position="98"/>
        <end position="248"/>
    </location>
</feature>
<keyword evidence="8 10" id="KW-0694">RNA-binding</keyword>
<keyword evidence="1 10" id="KW-0963">Cytoplasm</keyword>
<dbReference type="InterPro" id="IPR030378">
    <property type="entry name" value="G_CP_dom"/>
</dbReference>
<dbReference type="CDD" id="cd01854">
    <property type="entry name" value="YjeQ_EngC"/>
    <property type="match status" value="1"/>
</dbReference>
<dbReference type="Gene3D" id="3.40.50.300">
    <property type="entry name" value="P-loop containing nucleotide triphosphate hydrolases"/>
    <property type="match status" value="1"/>
</dbReference>
<dbReference type="STRING" id="927664.SAMN05421780_102469"/>
<dbReference type="GO" id="GO:0003924">
    <property type="term" value="F:GTPase activity"/>
    <property type="evidence" value="ECO:0007669"/>
    <property type="project" value="UniProtKB-UniRule"/>
</dbReference>
<keyword evidence="2 10" id="KW-0690">Ribosome biogenesis</keyword>
<evidence type="ECO:0000256" key="1">
    <source>
        <dbReference type="ARBA" id="ARBA00022490"/>
    </source>
</evidence>
<accession>A0A1I1G5N8</accession>
<dbReference type="Gene3D" id="1.10.40.50">
    <property type="entry name" value="Probable gtpase engc, domain 3"/>
    <property type="match status" value="1"/>
</dbReference>
<dbReference type="SUPFAM" id="SSF50249">
    <property type="entry name" value="Nucleic acid-binding proteins"/>
    <property type="match status" value="1"/>
</dbReference>
<dbReference type="AlphaFoldDB" id="A0A1I1G5N8"/>
<reference evidence="13 14" key="1">
    <citation type="submission" date="2016-10" db="EMBL/GenBank/DDBJ databases">
        <authorList>
            <person name="de Groot N.N."/>
        </authorList>
    </citation>
    <scope>NUCLEOTIDE SEQUENCE [LARGE SCALE GENOMIC DNA]</scope>
    <source>
        <strain evidence="13 14">DSM 6793</strain>
    </source>
</reference>
<evidence type="ECO:0000259" key="11">
    <source>
        <dbReference type="PROSITE" id="PS50936"/>
    </source>
</evidence>
<dbReference type="GO" id="GO:0042274">
    <property type="term" value="P:ribosomal small subunit biogenesis"/>
    <property type="evidence" value="ECO:0007669"/>
    <property type="project" value="UniProtKB-UniRule"/>
</dbReference>
<evidence type="ECO:0000313" key="14">
    <source>
        <dbReference type="Proteomes" id="UP000199514"/>
    </source>
</evidence>
<comment type="subcellular location">
    <subcellularLocation>
        <location evidence="10">Cytoplasm</location>
    </subcellularLocation>
</comment>
<dbReference type="PANTHER" id="PTHR32120">
    <property type="entry name" value="SMALL RIBOSOMAL SUBUNIT BIOGENESIS GTPASE RSGA"/>
    <property type="match status" value="1"/>
</dbReference>
<dbReference type="GO" id="GO:0019843">
    <property type="term" value="F:rRNA binding"/>
    <property type="evidence" value="ECO:0007669"/>
    <property type="project" value="UniProtKB-KW"/>
</dbReference>
<keyword evidence="7 10" id="KW-0862">Zinc</keyword>
<keyword evidence="3 10" id="KW-0479">Metal-binding</keyword>
<feature type="binding site" evidence="10">
    <location>
        <position position="279"/>
    </location>
    <ligand>
        <name>Zn(2+)</name>
        <dbReference type="ChEBI" id="CHEBI:29105"/>
    </ligand>
</feature>
<evidence type="ECO:0000256" key="7">
    <source>
        <dbReference type="ARBA" id="ARBA00022833"/>
    </source>
</evidence>
<protein>
    <recommendedName>
        <fullName evidence="10">Small ribosomal subunit biogenesis GTPase RsgA</fullName>
        <ecNumber evidence="10">3.6.1.-</ecNumber>
    </recommendedName>
</protein>
<dbReference type="HAMAP" id="MF_01820">
    <property type="entry name" value="GTPase_RsgA"/>
    <property type="match status" value="1"/>
</dbReference>
<evidence type="ECO:0000313" key="13">
    <source>
        <dbReference type="EMBL" id="SFC07119.1"/>
    </source>
</evidence>
<sequence length="317" mass="35322">MNEKIQNDLSMTGMVVKSTGSWYIVRDEAGTLHRARLRGKFKLQNKATTNPLAVGDRVQFEAEIGGEDTVAITHIEQRDNYILRKSVHKTAQGHIIAANIGQALLVASLVLPRTSFGFIDRFLVSAESFRIPTYIAFNKVDLLDTDDRAYLDDVMKMYESAGYKCLPTSTVTGENIDTLHEILHHKKTLLSGHSGVGKSSLINQIGNGLDLRTQEISTFANKGVHTTTFAEMFEFEPDSFVIDTPGIKELGIMDIENEELAHFFPEMRAMLGQCRFYNCTHVHEPNCAVSAAVKAGQISLTRYESYLSILSGDDNRK</sequence>
<dbReference type="GO" id="GO:0005525">
    <property type="term" value="F:GTP binding"/>
    <property type="evidence" value="ECO:0007669"/>
    <property type="project" value="UniProtKB-UniRule"/>
</dbReference>
<gene>
    <name evidence="10" type="primary">rsgA</name>
    <name evidence="13" type="ORF">SAMN05421780_102469</name>
</gene>
<proteinExistence type="inferred from homology"/>
<dbReference type="Pfam" id="PF03193">
    <property type="entry name" value="RsgA_GTPase"/>
    <property type="match status" value="1"/>
</dbReference>
<dbReference type="GO" id="GO:0046872">
    <property type="term" value="F:metal ion binding"/>
    <property type="evidence" value="ECO:0007669"/>
    <property type="project" value="UniProtKB-KW"/>
</dbReference>
<dbReference type="Gene3D" id="2.40.50.140">
    <property type="entry name" value="Nucleic acid-binding proteins"/>
    <property type="match status" value="1"/>
</dbReference>
<dbReference type="EMBL" id="FOLE01000002">
    <property type="protein sequence ID" value="SFC07119.1"/>
    <property type="molecule type" value="Genomic_DNA"/>
</dbReference>
<keyword evidence="9 10" id="KW-0342">GTP-binding</keyword>
<feature type="binding site" evidence="10">
    <location>
        <position position="281"/>
    </location>
    <ligand>
        <name>Zn(2+)</name>
        <dbReference type="ChEBI" id="CHEBI:29105"/>
    </ligand>
</feature>
<dbReference type="GO" id="GO:0005737">
    <property type="term" value="C:cytoplasm"/>
    <property type="evidence" value="ECO:0007669"/>
    <property type="project" value="UniProtKB-SubCell"/>
</dbReference>
<dbReference type="EC" id="3.6.1.-" evidence="10"/>
<evidence type="ECO:0000256" key="6">
    <source>
        <dbReference type="ARBA" id="ARBA00022801"/>
    </source>
</evidence>
<dbReference type="Proteomes" id="UP000199514">
    <property type="component" value="Unassembled WGS sequence"/>
</dbReference>
<dbReference type="InterPro" id="IPR012340">
    <property type="entry name" value="NA-bd_OB-fold"/>
</dbReference>
<keyword evidence="5 10" id="KW-0547">Nucleotide-binding</keyword>
<dbReference type="InterPro" id="IPR010914">
    <property type="entry name" value="RsgA_GTPase_dom"/>
</dbReference>
<evidence type="ECO:0000256" key="8">
    <source>
        <dbReference type="ARBA" id="ARBA00022884"/>
    </source>
</evidence>
<evidence type="ECO:0000256" key="2">
    <source>
        <dbReference type="ARBA" id="ARBA00022517"/>
    </source>
</evidence>
<feature type="binding site" evidence="10">
    <location>
        <position position="287"/>
    </location>
    <ligand>
        <name>Zn(2+)</name>
        <dbReference type="ChEBI" id="CHEBI:29105"/>
    </ligand>
</feature>
<dbReference type="PANTHER" id="PTHR32120:SF11">
    <property type="entry name" value="SMALL RIBOSOMAL SUBUNIT BIOGENESIS GTPASE RSGA 1, MITOCHONDRIAL-RELATED"/>
    <property type="match status" value="1"/>
</dbReference>
<evidence type="ECO:0000256" key="4">
    <source>
        <dbReference type="ARBA" id="ARBA00022730"/>
    </source>
</evidence>
<comment type="similarity">
    <text evidence="10">Belongs to the TRAFAC class YlqF/YawG GTPase family. RsgA subfamily.</text>
</comment>
<dbReference type="Pfam" id="PF16745">
    <property type="entry name" value="RsgA_N"/>
    <property type="match status" value="1"/>
</dbReference>
<keyword evidence="6 10" id="KW-0378">Hydrolase</keyword>
<dbReference type="SUPFAM" id="SSF52540">
    <property type="entry name" value="P-loop containing nucleoside triphosphate hydrolases"/>
    <property type="match status" value="1"/>
</dbReference>
<evidence type="ECO:0000256" key="10">
    <source>
        <dbReference type="HAMAP-Rule" id="MF_01820"/>
    </source>
</evidence>
<feature type="binding site" evidence="10">
    <location>
        <begin position="138"/>
        <end position="141"/>
    </location>
    <ligand>
        <name>GTP</name>
        <dbReference type="ChEBI" id="CHEBI:37565"/>
    </ligand>
</feature>
<dbReference type="InterPro" id="IPR027417">
    <property type="entry name" value="P-loop_NTPase"/>
</dbReference>
<comment type="function">
    <text evidence="10">One of several proteins that assist in the late maturation steps of the functional core of the 30S ribosomal subunit. Helps release RbfA from mature subunits. May play a role in the assembly of ribosomal proteins into the subunit. Circularly permuted GTPase that catalyzes slow GTP hydrolysis, GTPase activity is stimulated by the 30S ribosomal subunit.</text>
</comment>
<keyword evidence="14" id="KW-1185">Reference proteome</keyword>
<dbReference type="InterPro" id="IPR031944">
    <property type="entry name" value="RsgA_N"/>
</dbReference>
<evidence type="ECO:0000256" key="9">
    <source>
        <dbReference type="ARBA" id="ARBA00023134"/>
    </source>
</evidence>
<evidence type="ECO:0000256" key="3">
    <source>
        <dbReference type="ARBA" id="ARBA00022723"/>
    </source>
</evidence>
<name>A0A1I1G5N8_9BACT</name>
<comment type="subunit">
    <text evidence="10">Monomer. Associates with 30S ribosomal subunit, binds 16S rRNA.</text>
</comment>
<keyword evidence="4 10" id="KW-0699">rRNA-binding</keyword>
<dbReference type="NCBIfam" id="TIGR00157">
    <property type="entry name" value="ribosome small subunit-dependent GTPase A"/>
    <property type="match status" value="1"/>
</dbReference>
<evidence type="ECO:0000259" key="12">
    <source>
        <dbReference type="PROSITE" id="PS51721"/>
    </source>
</evidence>
<feature type="domain" description="CP-type G" evidence="12">
    <location>
        <begin position="88"/>
        <end position="250"/>
    </location>
</feature>